<dbReference type="OrthoDB" id="5493802at2"/>
<dbReference type="PRINTS" id="PR00088">
    <property type="entry name" value="HAEMOXYGNASE"/>
</dbReference>
<dbReference type="RefSeq" id="WP_154729991.1">
    <property type="nucleotide sequence ID" value="NZ_SZYE01000100.1"/>
</dbReference>
<dbReference type="SUPFAM" id="SSF48613">
    <property type="entry name" value="Heme oxygenase-like"/>
    <property type="match status" value="1"/>
</dbReference>
<dbReference type="GO" id="GO:0004392">
    <property type="term" value="F:heme oxygenase (decyclizing) activity"/>
    <property type="evidence" value="ECO:0007669"/>
    <property type="project" value="InterPro"/>
</dbReference>
<evidence type="ECO:0000256" key="5">
    <source>
        <dbReference type="PIRSR" id="PIRSR000343-2"/>
    </source>
</evidence>
<dbReference type="Proteomes" id="UP000308121">
    <property type="component" value="Unassembled WGS sequence"/>
</dbReference>
<feature type="binding site" evidence="4">
    <location>
        <position position="148"/>
    </location>
    <ligand>
        <name>heme b</name>
        <dbReference type="ChEBI" id="CHEBI:60344"/>
    </ligand>
</feature>
<evidence type="ECO:0000256" key="4">
    <source>
        <dbReference type="PIRSR" id="PIRSR000343-1"/>
    </source>
</evidence>
<sequence length="236" mass="25112">MTTTHDLPAAAPRTPGTPGTTADRAAAPLSVLLREGTRPEHEAAEGSTFVEDLLAGRLTTPAYVDLALQLHAVYTALEEVGEQVRRTPAGAGVVFDELRRVPAIEADLAHLAGPGWRERATPLPATAAYAAAIRAGGADVGAYVAHAYTRYLGDLSGGQVIGRMVQRHYDVADEGVGFYAFPAIPKPKPFKDLYRARVDALDLTEAQRAAVVDEARAAFRHNRALFAALAEVHRAA</sequence>
<dbReference type="InterPro" id="IPR016084">
    <property type="entry name" value="Haem_Oase-like_multi-hlx"/>
</dbReference>
<feature type="binding site" description="axial binding residue" evidence="5">
    <location>
        <position position="41"/>
    </location>
    <ligand>
        <name>heme b</name>
        <dbReference type="ChEBI" id="CHEBI:60344"/>
    </ligand>
    <ligandPart>
        <name>Fe</name>
        <dbReference type="ChEBI" id="CHEBI:18248"/>
    </ligandPart>
</feature>
<dbReference type="CDD" id="cd19165">
    <property type="entry name" value="HemeO"/>
    <property type="match status" value="1"/>
</dbReference>
<reference evidence="7 8" key="1">
    <citation type="submission" date="2019-05" db="EMBL/GenBank/DDBJ databases">
        <title>Genome sequence of Cellulomonas hominis strain CS1.</title>
        <authorList>
            <person name="Belmont J."/>
            <person name="Maclea K.S."/>
        </authorList>
    </citation>
    <scope>NUCLEOTIDE SEQUENCE [LARGE SCALE GENOMIC DNA]</scope>
    <source>
        <strain evidence="7 8">CS1</strain>
    </source>
</reference>
<proteinExistence type="predicted"/>
<evidence type="ECO:0000256" key="3">
    <source>
        <dbReference type="ARBA" id="ARBA00023004"/>
    </source>
</evidence>
<name>A0A7Z8JXZ4_9CELL</name>
<dbReference type="GO" id="GO:0006788">
    <property type="term" value="P:heme oxidation"/>
    <property type="evidence" value="ECO:0007669"/>
    <property type="project" value="InterPro"/>
</dbReference>
<evidence type="ECO:0000256" key="2">
    <source>
        <dbReference type="ARBA" id="ARBA00022723"/>
    </source>
</evidence>
<dbReference type="GO" id="GO:0006979">
    <property type="term" value="P:response to oxidative stress"/>
    <property type="evidence" value="ECO:0007669"/>
    <property type="project" value="TreeGrafter"/>
</dbReference>
<keyword evidence="1 4" id="KW-0349">Heme</keyword>
<dbReference type="PANTHER" id="PTHR10720">
    <property type="entry name" value="HEME OXYGENASE"/>
    <property type="match status" value="1"/>
</dbReference>
<keyword evidence="3 5" id="KW-0408">Iron</keyword>
<feature type="compositionally biased region" description="Low complexity" evidence="6">
    <location>
        <begin position="8"/>
        <end position="23"/>
    </location>
</feature>
<dbReference type="Gene3D" id="1.20.910.10">
    <property type="entry name" value="Heme oxygenase-like"/>
    <property type="match status" value="1"/>
</dbReference>
<dbReference type="AlphaFoldDB" id="A0A7Z8JXZ4"/>
<evidence type="ECO:0000256" key="6">
    <source>
        <dbReference type="SAM" id="MobiDB-lite"/>
    </source>
</evidence>
<keyword evidence="2 5" id="KW-0479">Metal-binding</keyword>
<dbReference type="GO" id="GO:0042167">
    <property type="term" value="P:heme catabolic process"/>
    <property type="evidence" value="ECO:0007669"/>
    <property type="project" value="TreeGrafter"/>
</dbReference>
<gene>
    <name evidence="7" type="ORF">FA014_12420</name>
</gene>
<evidence type="ECO:0000313" key="8">
    <source>
        <dbReference type="Proteomes" id="UP000308121"/>
    </source>
</evidence>
<accession>A0A7Z8JXZ4</accession>
<dbReference type="InterPro" id="IPR002051">
    <property type="entry name" value="Haem_Oase"/>
</dbReference>
<feature type="binding site" evidence="4">
    <location>
        <position position="34"/>
    </location>
    <ligand>
        <name>heme b</name>
        <dbReference type="ChEBI" id="CHEBI:60344"/>
    </ligand>
</feature>
<evidence type="ECO:0000256" key="1">
    <source>
        <dbReference type="ARBA" id="ARBA00022617"/>
    </source>
</evidence>
<comment type="caution">
    <text evidence="7">The sequence shown here is derived from an EMBL/GenBank/DDBJ whole genome shotgun (WGS) entry which is preliminary data.</text>
</comment>
<dbReference type="EMBL" id="SZYE01000100">
    <property type="protein sequence ID" value="TKR23206.1"/>
    <property type="molecule type" value="Genomic_DNA"/>
</dbReference>
<dbReference type="GO" id="GO:0046872">
    <property type="term" value="F:metal ion binding"/>
    <property type="evidence" value="ECO:0007669"/>
    <property type="project" value="UniProtKB-KW"/>
</dbReference>
<dbReference type="PIRSF" id="PIRSF000343">
    <property type="entry name" value="Haem_Oase"/>
    <property type="match status" value="1"/>
</dbReference>
<dbReference type="PANTHER" id="PTHR10720:SF0">
    <property type="entry name" value="HEME OXYGENASE"/>
    <property type="match status" value="1"/>
</dbReference>
<evidence type="ECO:0000313" key="7">
    <source>
        <dbReference type="EMBL" id="TKR23206.1"/>
    </source>
</evidence>
<feature type="binding site" evidence="4">
    <location>
        <position position="195"/>
    </location>
    <ligand>
        <name>heme b</name>
        <dbReference type="ChEBI" id="CHEBI:60344"/>
    </ligand>
</feature>
<feature type="region of interest" description="Disordered" evidence="6">
    <location>
        <begin position="1"/>
        <end position="23"/>
    </location>
</feature>
<organism evidence="7 8">
    <name type="scientific">Cellulomonas hominis</name>
    <dbReference type="NCBI Taxonomy" id="156981"/>
    <lineage>
        <taxon>Bacteria</taxon>
        <taxon>Bacillati</taxon>
        <taxon>Actinomycetota</taxon>
        <taxon>Actinomycetes</taxon>
        <taxon>Micrococcales</taxon>
        <taxon>Cellulomonadaceae</taxon>
        <taxon>Cellulomonas</taxon>
    </lineage>
</organism>
<dbReference type="GO" id="GO:0020037">
    <property type="term" value="F:heme binding"/>
    <property type="evidence" value="ECO:0007669"/>
    <property type="project" value="TreeGrafter"/>
</dbReference>
<protein>
    <submittedName>
        <fullName evidence="7">Biliverdin-producing heme oxygenase</fullName>
    </submittedName>
</protein>
<dbReference type="InterPro" id="IPR016053">
    <property type="entry name" value="Haem_Oase-like"/>
</dbReference>
<dbReference type="Pfam" id="PF01126">
    <property type="entry name" value="Heme_oxygenase"/>
    <property type="match status" value="1"/>
</dbReference>